<organism evidence="2">
    <name type="scientific">Timema poppense</name>
    <name type="common">Walking stick</name>
    <dbReference type="NCBI Taxonomy" id="170557"/>
    <lineage>
        <taxon>Eukaryota</taxon>
        <taxon>Metazoa</taxon>
        <taxon>Ecdysozoa</taxon>
        <taxon>Arthropoda</taxon>
        <taxon>Hexapoda</taxon>
        <taxon>Insecta</taxon>
        <taxon>Pterygota</taxon>
        <taxon>Neoptera</taxon>
        <taxon>Polyneoptera</taxon>
        <taxon>Phasmatodea</taxon>
        <taxon>Timematodea</taxon>
        <taxon>Timematoidea</taxon>
        <taxon>Timematidae</taxon>
        <taxon>Timema</taxon>
    </lineage>
</organism>
<name>A0A7R9DKC9_TIMPO</name>
<feature type="region of interest" description="Disordered" evidence="1">
    <location>
        <begin position="1"/>
        <end position="26"/>
    </location>
</feature>
<gene>
    <name evidence="2" type="ORF">TPSB3V08_LOCUS10951</name>
</gene>
<evidence type="ECO:0000313" key="2">
    <source>
        <dbReference type="EMBL" id="CAD7416320.1"/>
    </source>
</evidence>
<accession>A0A7R9DKC9</accession>
<protein>
    <submittedName>
        <fullName evidence="2">Uncharacterized protein</fullName>
    </submittedName>
</protein>
<feature type="compositionally biased region" description="Polar residues" evidence="1">
    <location>
        <begin position="8"/>
        <end position="19"/>
    </location>
</feature>
<dbReference type="EMBL" id="OD010850">
    <property type="protein sequence ID" value="CAD7416320.1"/>
    <property type="molecule type" value="Genomic_DNA"/>
</dbReference>
<reference evidence="2" key="1">
    <citation type="submission" date="2020-11" db="EMBL/GenBank/DDBJ databases">
        <authorList>
            <person name="Tran Van P."/>
        </authorList>
    </citation>
    <scope>NUCLEOTIDE SEQUENCE</scope>
</reference>
<evidence type="ECO:0000256" key="1">
    <source>
        <dbReference type="SAM" id="MobiDB-lite"/>
    </source>
</evidence>
<dbReference type="AlphaFoldDB" id="A0A7R9DKC9"/>
<proteinExistence type="predicted"/>
<sequence>MTGRSEFESLSGTSFTAGDNRSDRTIPESWSWNRILVVSVLGPVVYCATGIVHPDFMCIPLCVLPGWLKKSFYVKQSEEQREHPFQVLSAGSNVLCAQLTSAS</sequence>